<evidence type="ECO:0008006" key="3">
    <source>
        <dbReference type="Google" id="ProtNLM"/>
    </source>
</evidence>
<accession>A0A1G7DAF9</accession>
<dbReference type="OrthoDB" id="1148680at2"/>
<keyword evidence="2" id="KW-1185">Reference proteome</keyword>
<evidence type="ECO:0000313" key="1">
    <source>
        <dbReference type="EMBL" id="SDE47980.1"/>
    </source>
</evidence>
<gene>
    <name evidence="1" type="ORF">SAMN05421544_11052</name>
</gene>
<dbReference type="Proteomes" id="UP000198517">
    <property type="component" value="Unassembled WGS sequence"/>
</dbReference>
<reference evidence="1 2" key="1">
    <citation type="submission" date="2016-10" db="EMBL/GenBank/DDBJ databases">
        <authorList>
            <person name="de Groot N.N."/>
        </authorList>
    </citation>
    <scope>NUCLEOTIDE SEQUENCE [LARGE SCALE GENOMIC DNA]</scope>
    <source>
        <strain evidence="1 2">DSM 24015</strain>
    </source>
</reference>
<evidence type="ECO:0000313" key="2">
    <source>
        <dbReference type="Proteomes" id="UP000198517"/>
    </source>
</evidence>
<name>A0A1G7DAF9_9FLAO</name>
<protein>
    <recommendedName>
        <fullName evidence="3">Outer membrane protein beta-barrel domain-containing protein</fullName>
    </recommendedName>
</protein>
<dbReference type="RefSeq" id="WP_092736786.1">
    <property type="nucleotide sequence ID" value="NZ_FNAS01000010.1"/>
</dbReference>
<dbReference type="EMBL" id="FNAS01000010">
    <property type="protein sequence ID" value="SDE47980.1"/>
    <property type="molecule type" value="Genomic_DNA"/>
</dbReference>
<organism evidence="1 2">
    <name type="scientific">Riemerella columbipharyngis</name>
    <dbReference type="NCBI Taxonomy" id="1071918"/>
    <lineage>
        <taxon>Bacteria</taxon>
        <taxon>Pseudomonadati</taxon>
        <taxon>Bacteroidota</taxon>
        <taxon>Flavobacteriia</taxon>
        <taxon>Flavobacteriales</taxon>
        <taxon>Weeksellaceae</taxon>
        <taxon>Riemerella</taxon>
    </lineage>
</organism>
<dbReference type="AlphaFoldDB" id="A0A1G7DAF9"/>
<sequence>MEKIFYVLFLLIFEYISAQQKEKIILAECPASIRKWAFWGYTGIGSRFGSSNYSIYASPRVGYRFTYLLEAGLATNILWGKSNSYSLILGVGPYVNYYISRHFYTQALFQGNFINIKHKGTGLKYNNDKAALYLGAGYIQRIDIAAYLQIGGMYNVLYNKNKSVSSNDFIPNIGVVFHL</sequence>
<proteinExistence type="predicted"/>